<evidence type="ECO:0000313" key="2">
    <source>
        <dbReference type="EMBL" id="ODA14351.1"/>
    </source>
</evidence>
<organism evidence="2 3">
    <name type="scientific">Acinetobacter celticus</name>
    <dbReference type="NCBI Taxonomy" id="1891224"/>
    <lineage>
        <taxon>Bacteria</taxon>
        <taxon>Pseudomonadati</taxon>
        <taxon>Pseudomonadota</taxon>
        <taxon>Gammaproteobacteria</taxon>
        <taxon>Moraxellales</taxon>
        <taxon>Moraxellaceae</taxon>
        <taxon>Acinetobacter</taxon>
    </lineage>
</organism>
<dbReference type="STRING" id="1891224.BBP83_00610"/>
<proteinExistence type="predicted"/>
<dbReference type="RefSeq" id="WP_068885493.1">
    <property type="nucleotide sequence ID" value="NZ_CBCRUU010000003.1"/>
</dbReference>
<gene>
    <name evidence="2" type="ORF">BBP83_00610</name>
</gene>
<dbReference type="EMBL" id="MBDL01000001">
    <property type="protein sequence ID" value="ODA14351.1"/>
    <property type="molecule type" value="Genomic_DNA"/>
</dbReference>
<protein>
    <submittedName>
        <fullName evidence="2">Uncharacterized protein</fullName>
    </submittedName>
</protein>
<feature type="transmembrane region" description="Helical" evidence="1">
    <location>
        <begin position="68"/>
        <end position="89"/>
    </location>
</feature>
<evidence type="ECO:0000256" key="1">
    <source>
        <dbReference type="SAM" id="Phobius"/>
    </source>
</evidence>
<keyword evidence="1" id="KW-0472">Membrane</keyword>
<keyword evidence="1" id="KW-1133">Transmembrane helix</keyword>
<feature type="transmembrane region" description="Helical" evidence="1">
    <location>
        <begin position="95"/>
        <end position="115"/>
    </location>
</feature>
<evidence type="ECO:0000313" key="3">
    <source>
        <dbReference type="Proteomes" id="UP000186553"/>
    </source>
</evidence>
<keyword evidence="3" id="KW-1185">Reference proteome</keyword>
<comment type="caution">
    <text evidence="2">The sequence shown here is derived from an EMBL/GenBank/DDBJ whole genome shotgun (WGS) entry which is preliminary data.</text>
</comment>
<dbReference type="OrthoDB" id="6713141at2"/>
<reference evidence="2 3" key="1">
    <citation type="submission" date="2016-07" db="EMBL/GenBank/DDBJ databases">
        <title>Acinetobacter sp. ANC 4603.</title>
        <authorList>
            <person name="Radolfova-Krizova L."/>
            <person name="Nemec A."/>
        </authorList>
    </citation>
    <scope>NUCLEOTIDE SEQUENCE [LARGE SCALE GENOMIC DNA]</scope>
    <source>
        <strain evidence="2 3">ANC 4603</strain>
    </source>
</reference>
<name>A0A1C3D000_9GAMM</name>
<sequence>MLDFWYSERCTRQIKLIICIAVCAIIYYCSNIQQLSPLFAGLSLAVGLALHFLRIAHLNIVNTNSYKPIFQIIFSMLPIIALIALIIFLPQTHKAILAIQCICFSAIGLFLVSIYENRAKRFE</sequence>
<feature type="transmembrane region" description="Helical" evidence="1">
    <location>
        <begin position="12"/>
        <end position="29"/>
    </location>
</feature>
<feature type="transmembrane region" description="Helical" evidence="1">
    <location>
        <begin position="35"/>
        <end position="56"/>
    </location>
</feature>
<dbReference type="Proteomes" id="UP000186553">
    <property type="component" value="Unassembled WGS sequence"/>
</dbReference>
<accession>A0A1C3D000</accession>
<dbReference type="AlphaFoldDB" id="A0A1C3D000"/>
<keyword evidence="1" id="KW-0812">Transmembrane</keyword>